<dbReference type="Proteomes" id="UP000288805">
    <property type="component" value="Unassembled WGS sequence"/>
</dbReference>
<organism evidence="1 2">
    <name type="scientific">Vitis vinifera</name>
    <name type="common">Grape</name>
    <dbReference type="NCBI Taxonomy" id="29760"/>
    <lineage>
        <taxon>Eukaryota</taxon>
        <taxon>Viridiplantae</taxon>
        <taxon>Streptophyta</taxon>
        <taxon>Embryophyta</taxon>
        <taxon>Tracheophyta</taxon>
        <taxon>Spermatophyta</taxon>
        <taxon>Magnoliopsida</taxon>
        <taxon>eudicotyledons</taxon>
        <taxon>Gunneridae</taxon>
        <taxon>Pentapetalae</taxon>
        <taxon>rosids</taxon>
        <taxon>Vitales</taxon>
        <taxon>Vitaceae</taxon>
        <taxon>Viteae</taxon>
        <taxon>Vitis</taxon>
    </lineage>
</organism>
<comment type="caution">
    <text evidence="1">The sequence shown here is derived from an EMBL/GenBank/DDBJ whole genome shotgun (WGS) entry which is preliminary data.</text>
</comment>
<accession>A0A438DRQ4</accession>
<reference evidence="1 2" key="1">
    <citation type="journal article" date="2018" name="PLoS Genet.">
        <title>Population sequencing reveals clonal diversity and ancestral inbreeding in the grapevine cultivar Chardonnay.</title>
        <authorList>
            <person name="Roach M.J."/>
            <person name="Johnson D.L."/>
            <person name="Bohlmann J."/>
            <person name="van Vuuren H.J."/>
            <person name="Jones S.J."/>
            <person name="Pretorius I.S."/>
            <person name="Schmidt S.A."/>
            <person name="Borneman A.R."/>
        </authorList>
    </citation>
    <scope>NUCLEOTIDE SEQUENCE [LARGE SCALE GENOMIC DNA]</scope>
    <source>
        <strain evidence="2">cv. Chardonnay</strain>
        <tissue evidence="1">Leaf</tissue>
    </source>
</reference>
<evidence type="ECO:0000313" key="1">
    <source>
        <dbReference type="EMBL" id="RVW38141.1"/>
    </source>
</evidence>
<evidence type="ECO:0000313" key="2">
    <source>
        <dbReference type="Proteomes" id="UP000288805"/>
    </source>
</evidence>
<gene>
    <name evidence="1" type="ORF">CK203_091294</name>
</gene>
<sequence length="112" mass="12109">MTGSSQGQEVNSSTTIFMKEQLEHLYKLFQSPQFSINPSCSLAQTGNKKIKITDGSLSAIAGIGSIKISSSLTLSNVLHELDSRSMIGSARECGGLYFFEDGMNSTSPEYVF</sequence>
<protein>
    <submittedName>
        <fullName evidence="1">Uncharacterized protein</fullName>
    </submittedName>
</protein>
<dbReference type="EMBL" id="QGNW01001513">
    <property type="protein sequence ID" value="RVW38141.1"/>
    <property type="molecule type" value="Genomic_DNA"/>
</dbReference>
<name>A0A438DRQ4_VITVI</name>
<dbReference type="AlphaFoldDB" id="A0A438DRQ4"/>
<proteinExistence type="predicted"/>